<dbReference type="Proteomes" id="UP000279833">
    <property type="component" value="Unassembled WGS sequence"/>
</dbReference>
<dbReference type="EMBL" id="UZAK01033177">
    <property type="protein sequence ID" value="VDP35176.1"/>
    <property type="molecule type" value="Genomic_DNA"/>
</dbReference>
<protein>
    <submittedName>
        <fullName evidence="3">Transposase</fullName>
    </submittedName>
</protein>
<dbReference type="AlphaFoldDB" id="A0A183K2X4"/>
<gene>
    <name evidence="1" type="ORF">SCUD_LOCUS9338</name>
</gene>
<dbReference type="WBParaSite" id="SCUD_0000933801-mRNA-1">
    <property type="protein sequence ID" value="SCUD_0000933801-mRNA-1"/>
    <property type="gene ID" value="SCUD_0000933801"/>
</dbReference>
<keyword evidence="2" id="KW-1185">Reference proteome</keyword>
<reference evidence="3" key="1">
    <citation type="submission" date="2016-06" db="UniProtKB">
        <authorList>
            <consortium name="WormBaseParasite"/>
        </authorList>
    </citation>
    <scope>IDENTIFICATION</scope>
</reference>
<evidence type="ECO:0000313" key="3">
    <source>
        <dbReference type="WBParaSite" id="SCUD_0000933801-mRNA-1"/>
    </source>
</evidence>
<proteinExistence type="predicted"/>
<accession>A0A183K2X4</accession>
<organism evidence="3">
    <name type="scientific">Schistosoma curassoni</name>
    <dbReference type="NCBI Taxonomy" id="6186"/>
    <lineage>
        <taxon>Eukaryota</taxon>
        <taxon>Metazoa</taxon>
        <taxon>Spiralia</taxon>
        <taxon>Lophotrochozoa</taxon>
        <taxon>Platyhelminthes</taxon>
        <taxon>Trematoda</taxon>
        <taxon>Digenea</taxon>
        <taxon>Strigeidida</taxon>
        <taxon>Schistosomatoidea</taxon>
        <taxon>Schistosomatidae</taxon>
        <taxon>Schistosoma</taxon>
    </lineage>
</organism>
<evidence type="ECO:0000313" key="1">
    <source>
        <dbReference type="EMBL" id="VDP35176.1"/>
    </source>
</evidence>
<reference evidence="1 2" key="2">
    <citation type="submission" date="2018-11" db="EMBL/GenBank/DDBJ databases">
        <authorList>
            <consortium name="Pathogen Informatics"/>
        </authorList>
    </citation>
    <scope>NUCLEOTIDE SEQUENCE [LARGE SCALE GENOMIC DNA]</scope>
    <source>
        <strain evidence="1">Dakar</strain>
        <strain evidence="2">Dakar, Senegal</strain>
    </source>
</reference>
<sequence>MNRYNQVAAEHYLEKTIGNHESLYNRLTGQQLKKSGTDVHHHIISVPRGESIKTKTRIVELVTVPTEVDNIWYIQYDSRRMNVRRKSMK</sequence>
<evidence type="ECO:0000313" key="2">
    <source>
        <dbReference type="Proteomes" id="UP000279833"/>
    </source>
</evidence>
<name>A0A183K2X4_9TREM</name>